<dbReference type="Proteomes" id="UP000515550">
    <property type="component" value="Chromosome PVBDA_04"/>
</dbReference>
<dbReference type="InterPro" id="IPR027417">
    <property type="entry name" value="P-loop_NTPase"/>
</dbReference>
<dbReference type="Gene3D" id="3.40.50.300">
    <property type="entry name" value="P-loop containing nucleotide triphosphate hydrolases"/>
    <property type="match status" value="1"/>
</dbReference>
<evidence type="ECO:0000313" key="2">
    <source>
        <dbReference type="Proteomes" id="UP000515550"/>
    </source>
</evidence>
<dbReference type="EMBL" id="LR865382">
    <property type="protein sequence ID" value="CAD2086084.1"/>
    <property type="molecule type" value="Genomic_DNA"/>
</dbReference>
<dbReference type="VEuPathDB" id="PlasmoDB:PVBDA_0400780"/>
<evidence type="ECO:0000313" key="1">
    <source>
        <dbReference type="EMBL" id="CAD2086084.1"/>
    </source>
</evidence>
<name>A0A6V7RV60_PLAVN</name>
<protein>
    <submittedName>
        <fullName evidence="1">Uncharacterized protein</fullName>
    </submittedName>
</protein>
<reference evidence="1 2" key="1">
    <citation type="submission" date="2020-08" db="EMBL/GenBank/DDBJ databases">
        <authorList>
            <person name="Ramaprasad A."/>
        </authorList>
    </citation>
    <scope>NUCLEOTIDE SEQUENCE [LARGE SCALE GENOMIC DNA]</scope>
</reference>
<gene>
    <name evidence="1" type="ORF">PVBDA_0400780</name>
</gene>
<dbReference type="AlphaFoldDB" id="A0A6V7RV60"/>
<organism evidence="1 2">
    <name type="scientific">Plasmodium vinckei brucechwatti</name>
    <dbReference type="NCBI Taxonomy" id="119398"/>
    <lineage>
        <taxon>Eukaryota</taxon>
        <taxon>Sar</taxon>
        <taxon>Alveolata</taxon>
        <taxon>Apicomplexa</taxon>
        <taxon>Aconoidasida</taxon>
        <taxon>Haemosporida</taxon>
        <taxon>Plasmodiidae</taxon>
        <taxon>Plasmodium</taxon>
        <taxon>Plasmodium (Vinckeia)</taxon>
    </lineage>
</organism>
<sequence length="553" mass="64983">MDKPDIEYLNIPQKIKKKLYENSLNTVEKISTYYLEDLEFEEIDLVQDEIFKYHINDLGINNREENEKPKSLAKDKLIINDFYSYSDVEDYCNNNEILDSSENNFSDSSEMSISSYSSSNSCHYKNSEKNRKDNLKKFNDTILKSYTQNWISKIEDVENEKKNYYCVQNKLENQLEKHFLIYSNFMKNQLKISRTINTNCISLNKLLNNGIENSQIYFFYGNNAKINKIILINLLYNFIYPPGNNNISTHSVVYIYFSYTFDITVIKNILSEKINHENKTQEQKSNFFNNFYILRIQNFNEIISFLLQLKKNYFTKNKSKNNNGLNNISCIGIYNFTNIIKNFNISNQNSYFYLIHELKIISKLLGISILIFDYAPNEISDTTTGTNIGDTKKEEIQEMNTTSTYDEENVYKNVNVDSDMYNKNSSYVSGKAKHYGVATRKYINNNQDCYSEKSSSFFSVNYSDNDEQTYSEYESGNNFNIDSKIKDIEKGSIIKTPFSCSRHNKFDFIIEIKMVNKIRDKYIIRFTLLKSRTNIKHSYSYCSIQKCVLTDLG</sequence>
<accession>A0A6V7RV60</accession>
<proteinExistence type="predicted"/>